<evidence type="ECO:0000313" key="1">
    <source>
        <dbReference type="EMBL" id="CAB4643194.1"/>
    </source>
</evidence>
<reference evidence="2" key="1">
    <citation type="submission" date="2020-05" db="EMBL/GenBank/DDBJ databases">
        <authorList>
            <person name="Chiriac C."/>
            <person name="Salcher M."/>
            <person name="Ghai R."/>
            <person name="Kavagutti S V."/>
        </authorList>
    </citation>
    <scope>NUCLEOTIDE SEQUENCE</scope>
</reference>
<proteinExistence type="predicted"/>
<dbReference type="EMBL" id="CAEZWH010000044">
    <property type="protein sequence ID" value="CAB4648871.1"/>
    <property type="molecule type" value="Genomic_DNA"/>
</dbReference>
<dbReference type="Gene3D" id="3.90.1150.200">
    <property type="match status" value="1"/>
</dbReference>
<sequence>MASKDGDRSKFFPAIEKKHGEKVSFWITRLKELETTKYPEQIAYLKENYGFSQAHANALVMYVRGSTTSKRFDSPITFFNGLEPQARKTVKAIFAAITGKQKDLELVMAWNQPMLRNKNGYVLGLSVSKNHITINPFSVDVLEKNMKKLAPFKVNKYTFQVPLNWDADALLLNSLAKARITEIKQEKVD</sequence>
<name>A0A6J6KGJ5_9ZZZZ</name>
<protein>
    <submittedName>
        <fullName evidence="2">Unannotated protein</fullName>
    </submittedName>
</protein>
<gene>
    <name evidence="1" type="ORF">UFOPK2166_00374</name>
    <name evidence="2" type="ORF">UFOPK2195_00359</name>
</gene>
<dbReference type="SUPFAM" id="SSF159888">
    <property type="entry name" value="YdhG-like"/>
    <property type="match status" value="1"/>
</dbReference>
<organism evidence="2">
    <name type="scientific">freshwater metagenome</name>
    <dbReference type="NCBI Taxonomy" id="449393"/>
    <lineage>
        <taxon>unclassified sequences</taxon>
        <taxon>metagenomes</taxon>
        <taxon>ecological metagenomes</taxon>
    </lineage>
</organism>
<dbReference type="AlphaFoldDB" id="A0A6J6KGJ5"/>
<accession>A0A6J6KGJ5</accession>
<dbReference type="EMBL" id="CAEZWB010000029">
    <property type="protein sequence ID" value="CAB4643194.1"/>
    <property type="molecule type" value="Genomic_DNA"/>
</dbReference>
<dbReference type="InterPro" id="IPR025629">
    <property type="entry name" value="DUF4287"/>
</dbReference>
<evidence type="ECO:0000313" key="2">
    <source>
        <dbReference type="EMBL" id="CAB4648871.1"/>
    </source>
</evidence>
<dbReference type="Pfam" id="PF14117">
    <property type="entry name" value="DUF4287"/>
    <property type="match status" value="1"/>
</dbReference>